<organism evidence="1 2">
    <name type="scientific">Ligilactobacillus murinus</name>
    <dbReference type="NCBI Taxonomy" id="1622"/>
    <lineage>
        <taxon>Bacteria</taxon>
        <taxon>Bacillati</taxon>
        <taxon>Bacillota</taxon>
        <taxon>Bacilli</taxon>
        <taxon>Lactobacillales</taxon>
        <taxon>Lactobacillaceae</taxon>
        <taxon>Ligilactobacillus</taxon>
    </lineage>
</organism>
<dbReference type="EMBL" id="QZFR01000005">
    <property type="protein sequence ID" value="RXV75340.1"/>
    <property type="molecule type" value="Genomic_DNA"/>
</dbReference>
<reference evidence="1 2" key="1">
    <citation type="submission" date="2018-09" db="EMBL/GenBank/DDBJ databases">
        <title>Murine metabolic-syndrome-specific gut microbial biobank.</title>
        <authorList>
            <person name="Liu C."/>
        </authorList>
    </citation>
    <scope>NUCLEOTIDE SEQUENCE [LARGE SCALE GENOMIC DNA]</scope>
    <source>
        <strain evidence="1 2">C-30</strain>
    </source>
</reference>
<accession>A0A4Q2AZP7</accession>
<evidence type="ECO:0000313" key="2">
    <source>
        <dbReference type="Proteomes" id="UP000289316"/>
    </source>
</evidence>
<dbReference type="AlphaFoldDB" id="A0A4Q2AZP7"/>
<sequence>MKKYVHFWTDDPYSLLNLLAQIYYEKNIDSNEAYPESTAYTFFDMLCDEEYKLNQEEWIDICKKYQKDHNQSGEFLIGENDDQGQYFCEQIQQMERFKKRKLYYDLRGYSEFEYFVYDVSQEKIYPCNLGEHFKTILKIIDELYLERVEKMTEEQLDNFVLTNFKLYGNTYSIMSYAKDVSSVYKL</sequence>
<protein>
    <submittedName>
        <fullName evidence="1">Uncharacterized protein</fullName>
    </submittedName>
</protein>
<comment type="caution">
    <text evidence="1">The sequence shown here is derived from an EMBL/GenBank/DDBJ whole genome shotgun (WGS) entry which is preliminary data.</text>
</comment>
<dbReference type="RefSeq" id="WP_119448121.1">
    <property type="nucleotide sequence ID" value="NZ_JAASIZ010000029.1"/>
</dbReference>
<proteinExistence type="predicted"/>
<gene>
    <name evidence="1" type="ORF">D6C19_01460</name>
</gene>
<evidence type="ECO:0000313" key="1">
    <source>
        <dbReference type="EMBL" id="RXV75340.1"/>
    </source>
</evidence>
<name>A0A4Q2AZP7_9LACO</name>
<dbReference type="Proteomes" id="UP000289316">
    <property type="component" value="Unassembled WGS sequence"/>
</dbReference>